<dbReference type="RefSeq" id="WP_366191547.1">
    <property type="nucleotide sequence ID" value="NZ_JBFBVU010000002.1"/>
</dbReference>
<accession>A0ABV3L2Q9</accession>
<protein>
    <submittedName>
        <fullName evidence="1">Glycosyltransferase</fullName>
    </submittedName>
</protein>
<proteinExistence type="predicted"/>
<comment type="caution">
    <text evidence="1">The sequence shown here is derived from an EMBL/GenBank/DDBJ whole genome shotgun (WGS) entry which is preliminary data.</text>
</comment>
<organism evidence="1 2">
    <name type="scientific">Meridianimarinicoccus marinus</name>
    <dbReference type="NCBI Taxonomy" id="3231483"/>
    <lineage>
        <taxon>Bacteria</taxon>
        <taxon>Pseudomonadati</taxon>
        <taxon>Pseudomonadota</taxon>
        <taxon>Alphaproteobacteria</taxon>
        <taxon>Rhodobacterales</taxon>
        <taxon>Paracoccaceae</taxon>
        <taxon>Meridianimarinicoccus</taxon>
    </lineage>
</organism>
<dbReference type="InterPro" id="IPR029044">
    <property type="entry name" value="Nucleotide-diphossugar_trans"/>
</dbReference>
<dbReference type="Gene3D" id="3.90.550.10">
    <property type="entry name" value="Spore Coat Polysaccharide Biosynthesis Protein SpsA, Chain A"/>
    <property type="match status" value="1"/>
</dbReference>
<gene>
    <name evidence="1" type="ORF">AB0T83_03375</name>
</gene>
<reference evidence="1 2" key="1">
    <citation type="submission" date="2024-07" db="EMBL/GenBank/DDBJ databases">
        <authorList>
            <person name="Kang M."/>
        </authorList>
    </citation>
    <scope>NUCLEOTIDE SEQUENCE [LARGE SCALE GENOMIC DNA]</scope>
    <source>
        <strain evidence="1 2">DFM31</strain>
    </source>
</reference>
<keyword evidence="2" id="KW-1185">Reference proteome</keyword>
<dbReference type="Proteomes" id="UP001553161">
    <property type="component" value="Unassembled WGS sequence"/>
</dbReference>
<name>A0ABV3L2Q9_9RHOB</name>
<dbReference type="InterPro" id="IPR002495">
    <property type="entry name" value="Glyco_trans_8"/>
</dbReference>
<dbReference type="Pfam" id="PF01501">
    <property type="entry name" value="Glyco_transf_8"/>
    <property type="match status" value="1"/>
</dbReference>
<evidence type="ECO:0000313" key="2">
    <source>
        <dbReference type="Proteomes" id="UP001553161"/>
    </source>
</evidence>
<sequence length="275" mass="30940">MTTATGTTATAPCGFVFGASGDRFAKVADRAARSLRAASPGIPIDIYTDSPVDESAYDMVHALDKSWFRPKFEALLRSRFERTVYLDVDIVVVGDISDIFEVLERFDVALAHVQNRNQKFARKTWRKPIPNAFPQFNGGLLGIRRSPEVTEMLMECIAALEAGEPKDQPVLRELIYDSSLRVATLPPEYNSRDRALWQHGSSRLTAPRVLHASRFMRFKNGQPITPEQLYGRAFMRHVKNLLAEDRTLNPDATGYVPRPYDLGGRLGNLFKIKRG</sequence>
<dbReference type="EMBL" id="JBFBVU010000002">
    <property type="protein sequence ID" value="MEV8465824.1"/>
    <property type="molecule type" value="Genomic_DNA"/>
</dbReference>
<evidence type="ECO:0000313" key="1">
    <source>
        <dbReference type="EMBL" id="MEV8465824.1"/>
    </source>
</evidence>
<dbReference type="SUPFAM" id="SSF53448">
    <property type="entry name" value="Nucleotide-diphospho-sugar transferases"/>
    <property type="match status" value="1"/>
</dbReference>